<dbReference type="AlphaFoldDB" id="J4HZ84"/>
<reference evidence="4 5" key="1">
    <citation type="journal article" date="2012" name="Appl. Environ. Microbiol.">
        <title>Short-read sequencing for genomic analysis of the brown rot fungus Fibroporia radiculosa.</title>
        <authorList>
            <person name="Tang J.D."/>
            <person name="Perkins A.D."/>
            <person name="Sonstegard T.S."/>
            <person name="Schroeder S.G."/>
            <person name="Burgess S.C."/>
            <person name="Diehl S.V."/>
        </authorList>
    </citation>
    <scope>NUCLEOTIDE SEQUENCE [LARGE SCALE GENOMIC DNA]</scope>
    <source>
        <strain evidence="4 5">TFFH 294</strain>
    </source>
</reference>
<evidence type="ECO:0000313" key="4">
    <source>
        <dbReference type="EMBL" id="CCM04342.1"/>
    </source>
</evidence>
<dbReference type="PROSITE" id="PS00028">
    <property type="entry name" value="ZINC_FINGER_C2H2_1"/>
    <property type="match status" value="1"/>
</dbReference>
<keyword evidence="5" id="KW-1185">Reference proteome</keyword>
<dbReference type="InParanoid" id="J4HZ84"/>
<dbReference type="STRING" id="599839.J4HZ84"/>
<feature type="domain" description="C2H2-type" evidence="3">
    <location>
        <begin position="243"/>
        <end position="268"/>
    </location>
</feature>
<keyword evidence="1" id="KW-0863">Zinc-finger</keyword>
<feature type="region of interest" description="Disordered" evidence="2">
    <location>
        <begin position="115"/>
        <end position="148"/>
    </location>
</feature>
<gene>
    <name evidence="4" type="ORF">FIBRA_06514</name>
</gene>
<evidence type="ECO:0000256" key="2">
    <source>
        <dbReference type="SAM" id="MobiDB-lite"/>
    </source>
</evidence>
<evidence type="ECO:0000256" key="1">
    <source>
        <dbReference type="PROSITE-ProRule" id="PRU00042"/>
    </source>
</evidence>
<dbReference type="InterPro" id="IPR013087">
    <property type="entry name" value="Znf_C2H2_type"/>
</dbReference>
<proteinExistence type="predicted"/>
<dbReference type="EMBL" id="HE797151">
    <property type="protein sequence ID" value="CCM04342.1"/>
    <property type="molecule type" value="Genomic_DNA"/>
</dbReference>
<organism evidence="4 5">
    <name type="scientific">Fibroporia radiculosa</name>
    <dbReference type="NCBI Taxonomy" id="599839"/>
    <lineage>
        <taxon>Eukaryota</taxon>
        <taxon>Fungi</taxon>
        <taxon>Dikarya</taxon>
        <taxon>Basidiomycota</taxon>
        <taxon>Agaricomycotina</taxon>
        <taxon>Agaricomycetes</taxon>
        <taxon>Polyporales</taxon>
        <taxon>Fibroporiaceae</taxon>
        <taxon>Fibroporia</taxon>
    </lineage>
</organism>
<keyword evidence="1" id="KW-0862">Zinc</keyword>
<accession>J4HZ84</accession>
<name>J4HZ84_9APHY</name>
<dbReference type="HOGENOM" id="CLU_969885_0_0_1"/>
<evidence type="ECO:0000313" key="5">
    <source>
        <dbReference type="Proteomes" id="UP000006352"/>
    </source>
</evidence>
<feature type="compositionally biased region" description="Polar residues" evidence="2">
    <location>
        <begin position="133"/>
        <end position="148"/>
    </location>
</feature>
<dbReference type="PROSITE" id="PS50157">
    <property type="entry name" value="ZINC_FINGER_C2H2_2"/>
    <property type="match status" value="1"/>
</dbReference>
<sequence length="274" mass="30049">MDCFHSTTAPQIVYSYDAALVGSTSWDVSPAHSNTHDVRIPMHVPHWRTESLMPQPYPNTACTPASLAQIPSAILPPDAQDYLGARLALFSEAPSRIRQWLHMLAHPAHVVRIEPALDPSPAPPPAQDMLYASPSSTHGSDAFSSPASTRASDALPWLPAPYTVPDARTASLQCQWDGCTQRFATTRFGDIEAHLRAAHFAPAAWDADRRGHCRWAGCERDKTLFFKSFAKHIATRHLRSTATGCAVHGCGERFTRADSMARHLMKVHGVGLQD</sequence>
<protein>
    <recommendedName>
        <fullName evidence="3">C2H2-type domain-containing protein</fullName>
    </recommendedName>
</protein>
<dbReference type="GO" id="GO:0008270">
    <property type="term" value="F:zinc ion binding"/>
    <property type="evidence" value="ECO:0007669"/>
    <property type="project" value="UniProtKB-KW"/>
</dbReference>
<dbReference type="GeneID" id="24099253"/>
<dbReference type="Proteomes" id="UP000006352">
    <property type="component" value="Unassembled WGS sequence"/>
</dbReference>
<keyword evidence="1" id="KW-0479">Metal-binding</keyword>
<dbReference type="RefSeq" id="XP_012183625.1">
    <property type="nucleotide sequence ID" value="XM_012328235.1"/>
</dbReference>
<evidence type="ECO:0000259" key="3">
    <source>
        <dbReference type="PROSITE" id="PS50157"/>
    </source>
</evidence>
<dbReference type="SMART" id="SM00355">
    <property type="entry name" value="ZnF_C2H2"/>
    <property type="match status" value="3"/>
</dbReference>
<dbReference type="OrthoDB" id="2799176at2759"/>